<dbReference type="Proteomes" id="UP000523863">
    <property type="component" value="Unassembled WGS sequence"/>
</dbReference>
<evidence type="ECO:0000313" key="10">
    <source>
        <dbReference type="Proteomes" id="UP000523863"/>
    </source>
</evidence>
<dbReference type="PANTHER" id="PTHR42711">
    <property type="entry name" value="ABC TRANSPORTER ATP-BINDING PROTEIN"/>
    <property type="match status" value="1"/>
</dbReference>
<feature type="transmembrane region" description="Helical" evidence="7">
    <location>
        <begin position="120"/>
        <end position="140"/>
    </location>
</feature>
<dbReference type="SUPFAM" id="SSF52540">
    <property type="entry name" value="P-loop containing nucleoside triphosphate hydrolases"/>
    <property type="match status" value="1"/>
</dbReference>
<keyword evidence="7" id="KW-1133">Transmembrane helix</keyword>
<gene>
    <name evidence="9" type="ORF">BKA12_001764</name>
</gene>
<reference evidence="9 10" key="1">
    <citation type="submission" date="2020-08" db="EMBL/GenBank/DDBJ databases">
        <title>Sequencing the genomes of 1000 actinobacteria strains.</title>
        <authorList>
            <person name="Klenk H.-P."/>
        </authorList>
    </citation>
    <scope>NUCLEOTIDE SEQUENCE [LARGE SCALE GENOMIC DNA]</scope>
    <source>
        <strain evidence="9 10">DSM 23694</strain>
    </source>
</reference>
<organism evidence="9 10">
    <name type="scientific">Neomicrococcus lactis</name>
    <dbReference type="NCBI Taxonomy" id="732241"/>
    <lineage>
        <taxon>Bacteria</taxon>
        <taxon>Bacillati</taxon>
        <taxon>Actinomycetota</taxon>
        <taxon>Actinomycetes</taxon>
        <taxon>Micrococcales</taxon>
        <taxon>Micrococcaceae</taxon>
        <taxon>Neomicrococcus</taxon>
    </lineage>
</organism>
<evidence type="ECO:0000313" key="9">
    <source>
        <dbReference type="EMBL" id="MBB5598684.1"/>
    </source>
</evidence>
<proteinExistence type="inferred from homology"/>
<evidence type="ECO:0000256" key="3">
    <source>
        <dbReference type="ARBA" id="ARBA00022448"/>
    </source>
</evidence>
<dbReference type="Gene3D" id="3.40.50.300">
    <property type="entry name" value="P-loop containing nucleotide triphosphate hydrolases"/>
    <property type="match status" value="1"/>
</dbReference>
<name>A0A7W9DBM8_9MICC</name>
<protein>
    <submittedName>
        <fullName evidence="9">Energy-coupling factor transporter ATP-binding protein EcfA2</fullName>
    </submittedName>
</protein>
<evidence type="ECO:0000259" key="8">
    <source>
        <dbReference type="Pfam" id="PF00005"/>
    </source>
</evidence>
<evidence type="ECO:0000256" key="2">
    <source>
        <dbReference type="ARBA" id="ARBA00005417"/>
    </source>
</evidence>
<evidence type="ECO:0000256" key="1">
    <source>
        <dbReference type="ARBA" id="ARBA00004202"/>
    </source>
</evidence>
<keyword evidence="7" id="KW-0812">Transmembrane</keyword>
<feature type="domain" description="ABC transporter" evidence="8">
    <location>
        <begin position="2"/>
        <end position="89"/>
    </location>
</feature>
<dbReference type="GO" id="GO:0005524">
    <property type="term" value="F:ATP binding"/>
    <property type="evidence" value="ECO:0007669"/>
    <property type="project" value="UniProtKB-KW"/>
</dbReference>
<comment type="caution">
    <text evidence="9">The sequence shown here is derived from an EMBL/GenBank/DDBJ whole genome shotgun (WGS) entry which is preliminary data.</text>
</comment>
<evidence type="ECO:0000256" key="4">
    <source>
        <dbReference type="ARBA" id="ARBA00022741"/>
    </source>
</evidence>
<keyword evidence="7" id="KW-0472">Membrane</keyword>
<dbReference type="GO" id="GO:0016887">
    <property type="term" value="F:ATP hydrolysis activity"/>
    <property type="evidence" value="ECO:0007669"/>
    <property type="project" value="InterPro"/>
</dbReference>
<keyword evidence="4" id="KW-0547">Nucleotide-binding</keyword>
<dbReference type="InterPro" id="IPR027417">
    <property type="entry name" value="P-loop_NTPase"/>
</dbReference>
<accession>A0A7W9DBM8</accession>
<comment type="subcellular location">
    <subcellularLocation>
        <location evidence="1">Cell membrane</location>
        <topology evidence="1">Peripheral membrane protein</topology>
    </subcellularLocation>
</comment>
<dbReference type="PANTHER" id="PTHR42711:SF5">
    <property type="entry name" value="ABC TRANSPORTER ATP-BINDING PROTEIN NATA"/>
    <property type="match status" value="1"/>
</dbReference>
<dbReference type="Pfam" id="PF00005">
    <property type="entry name" value="ABC_tran"/>
    <property type="match status" value="1"/>
</dbReference>
<dbReference type="InterPro" id="IPR050763">
    <property type="entry name" value="ABC_transporter_ATP-binding"/>
</dbReference>
<dbReference type="EMBL" id="JACHBL010000001">
    <property type="protein sequence ID" value="MBB5598684.1"/>
    <property type="molecule type" value="Genomic_DNA"/>
</dbReference>
<dbReference type="AlphaFoldDB" id="A0A7W9DBM8"/>
<evidence type="ECO:0000256" key="6">
    <source>
        <dbReference type="ARBA" id="ARBA00023251"/>
    </source>
</evidence>
<evidence type="ECO:0000256" key="7">
    <source>
        <dbReference type="SAM" id="Phobius"/>
    </source>
</evidence>
<comment type="similarity">
    <text evidence="2">Belongs to the ABC transporter superfamily.</text>
</comment>
<keyword evidence="6" id="KW-0046">Antibiotic resistance</keyword>
<keyword evidence="5 9" id="KW-0067">ATP-binding</keyword>
<sequence length="146" mass="15597">MDVLPGEVHGILGPNGAGKSTTVRVIRELITADAGTIRLFDGDPWTDAARLDRRLAYVPGDVNLWPGLTGGQTIDLLGGGIFAGFMCIYLVTRNVKGPEDNGHVELLASAPVGRFSRLSAGVWILTLLTAVVVVLGFFGVRRRSLR</sequence>
<keyword evidence="10" id="KW-1185">Reference proteome</keyword>
<keyword evidence="3" id="KW-0813">Transport</keyword>
<dbReference type="GO" id="GO:0005886">
    <property type="term" value="C:plasma membrane"/>
    <property type="evidence" value="ECO:0007669"/>
    <property type="project" value="UniProtKB-SubCell"/>
</dbReference>
<evidence type="ECO:0000256" key="5">
    <source>
        <dbReference type="ARBA" id="ARBA00022840"/>
    </source>
</evidence>
<dbReference type="InterPro" id="IPR003439">
    <property type="entry name" value="ABC_transporter-like_ATP-bd"/>
</dbReference>
<dbReference type="GO" id="GO:0046677">
    <property type="term" value="P:response to antibiotic"/>
    <property type="evidence" value="ECO:0007669"/>
    <property type="project" value="UniProtKB-KW"/>
</dbReference>